<comment type="similarity">
    <text evidence="1">Belongs to the TRAFAC class dynamin-like GTPase superfamily. Very large inducible GTPase (VLIG) family.</text>
</comment>
<feature type="domain" description="VLIG-type G" evidence="3">
    <location>
        <begin position="700"/>
        <end position="947"/>
    </location>
</feature>
<comment type="caution">
    <text evidence="4">The sequence shown here is derived from an EMBL/GenBank/DDBJ whole genome shotgun (WGS) entry which is preliminary data.</text>
</comment>
<keyword evidence="5" id="KW-1185">Reference proteome</keyword>
<evidence type="ECO:0000259" key="3">
    <source>
        <dbReference type="PROSITE" id="PS51717"/>
    </source>
</evidence>
<dbReference type="InterPro" id="IPR030383">
    <property type="entry name" value="G_VLIG_dom"/>
</dbReference>
<evidence type="ECO:0000256" key="1">
    <source>
        <dbReference type="ARBA" id="ARBA00006828"/>
    </source>
</evidence>
<dbReference type="EMBL" id="CAXKWB010014684">
    <property type="protein sequence ID" value="CAL4111435.1"/>
    <property type="molecule type" value="Genomic_DNA"/>
</dbReference>
<dbReference type="InterPro" id="IPR058641">
    <property type="entry name" value="GVIN1_dom"/>
</dbReference>
<gene>
    <name evidence="4" type="ORF">MNOR_LOCUS19641</name>
</gene>
<evidence type="ECO:0000313" key="4">
    <source>
        <dbReference type="EMBL" id="CAL4111435.1"/>
    </source>
</evidence>
<dbReference type="InterPro" id="IPR057365">
    <property type="entry name" value="URGCP"/>
</dbReference>
<name>A0AAV2R197_MEGNR</name>
<dbReference type="Pfam" id="PF25683">
    <property type="entry name" value="URGCP_GTPase"/>
    <property type="match status" value="1"/>
</dbReference>
<dbReference type="Gene3D" id="3.40.50.300">
    <property type="entry name" value="P-loop containing nucleotide triphosphate hydrolases"/>
    <property type="match status" value="1"/>
</dbReference>
<sequence length="1326" mass="152833">MAEDVTKTAVAELQDETQDINNYFIIEEGHYDNTSEDLSFEVIPESLSALPDSNTDTIRDNSEAKHKRVLRELCIEEITSYNFGLKDILTVTSCSMNWKEPKSLKEKILNIIIKLVMLDYSCHNMLLSLKDTQQDEYSSSASCDNENHGNERPENNKAIDIDNNYDDWESLLTDVSEELQGSMQNILHLSDVIVIIMNCCDNILRQIIIQKMTICHIAVPLILPNLSISEPMFLLWAMRFLSLEWKTRLSGVQEENPVDYCIPVVSAIRLSDLSKSKSKMLNCIVSDQTHDIFYHRDCEGGHLPRKLSNGLVELTWYLPGCRKEDHFDNILAFANLRGEVKHHSIQFDFLNKVSSSIIIFLSLESISDPDCHHILKKLSESNQQLIFVFLCTVIPLNSEDRIKNVKNFKTLMGNKKYKTILESERGKVKNGALLMSEIRNSIRVSLNSCFNMKVLAQVANDHGIEIDENRKSCNVGKELADHIIDILHFKSIRKMKIDYLPLQGEFWSEWSTLAKQRARMDGAKGRDQEGFILEITGKMEECRKKQFNLVKNMTPVMNNFIQNLMQLNNNHEYIINFLLWMKFHLDVKSKKLQIKNEKTFQNVWDCKQSNFEQLNETERELDSASLGLEHFIREIGQVYETIVDCKDNASYEKLMKDLPRFAADLLIGGFPLEIMDGDARHVPLKWVRAVFDRLKATLGDKKIFVISVLGIQSSGKSTLLNTMFGLNFQVSAGRCTKGLFAQLISVDKLLNDNLGYDYILILDTEGLRAPELGNDKISHDNELATLVIGMGAVTIVNIRGENTSEIEDILQIAVHAFIRMRIVNKSMKLQPGCFFVHQCVPGVNASQKMIYGYKKIHDKLDNMTTAIAEQENISEIKSFRDVIEFDVKKNICYMPNLWKGDPPMAPANPSYSEKVLELKTNILNYPSEKKKDCLTFTDLSNRIIDLWNAILYENFVFSFKNSQEVKSYTQLEEKISSISWEFRGKVKVWINGKLNKILSCKEENIISYQETVRRDLQQCIAHNQIDFKKDLEDFFSSAKDKNILVQWKSNSDLKLQNLSDELRSEAIKTCNNHFELCQVKFDQKKKIKAYQEKVQEFVRKVVGNKLNSELTEKSLNDLFEKQWHDWIEGLSFPTIGQQKNIKGDIIDILRQYFNMHGKEIQDTIDTIDQAASICDLDNIPTPDDSDFQISVSPIFGTFGSKITHGLGIAHSTSLEKIGHFILEIMRKTDIFLNEIKSQDYDKNFVWEICKKVEKEFQLFNEGKLPVILKKNYQIKVTFHILRCAISHFKKMHSQYRNKNDPKNILIDIYKPQVRNIFIGTYTQCKK</sequence>
<dbReference type="Pfam" id="PF25496">
    <property type="entry name" value="URGCP"/>
    <property type="match status" value="1"/>
</dbReference>
<dbReference type="Proteomes" id="UP001497623">
    <property type="component" value="Unassembled WGS sequence"/>
</dbReference>
<dbReference type="InterPro" id="IPR027417">
    <property type="entry name" value="P-loop_NTPase"/>
</dbReference>
<dbReference type="SUPFAM" id="SSF52540">
    <property type="entry name" value="P-loop containing nucleoside triphosphate hydrolases"/>
    <property type="match status" value="1"/>
</dbReference>
<dbReference type="InterPro" id="IPR052986">
    <property type="entry name" value="VLIG_GTPase"/>
</dbReference>
<proteinExistence type="inferred from homology"/>
<dbReference type="PANTHER" id="PTHR14819">
    <property type="entry name" value="GTP-BINDING"/>
    <property type="match status" value="1"/>
</dbReference>
<evidence type="ECO:0000313" key="5">
    <source>
        <dbReference type="Proteomes" id="UP001497623"/>
    </source>
</evidence>
<dbReference type="PANTHER" id="PTHR14819:SF5">
    <property type="entry name" value="INTERFERON-INDUCED VERY LARGE GTPASE 1"/>
    <property type="match status" value="1"/>
</dbReference>
<feature type="compositionally biased region" description="Basic and acidic residues" evidence="2">
    <location>
        <begin position="145"/>
        <end position="159"/>
    </location>
</feature>
<organism evidence="4 5">
    <name type="scientific">Meganyctiphanes norvegica</name>
    <name type="common">Northern krill</name>
    <name type="synonym">Thysanopoda norvegica</name>
    <dbReference type="NCBI Taxonomy" id="48144"/>
    <lineage>
        <taxon>Eukaryota</taxon>
        <taxon>Metazoa</taxon>
        <taxon>Ecdysozoa</taxon>
        <taxon>Arthropoda</taxon>
        <taxon>Crustacea</taxon>
        <taxon>Multicrustacea</taxon>
        <taxon>Malacostraca</taxon>
        <taxon>Eumalacostraca</taxon>
        <taxon>Eucarida</taxon>
        <taxon>Euphausiacea</taxon>
        <taxon>Euphausiidae</taxon>
        <taxon>Meganyctiphanes</taxon>
    </lineage>
</organism>
<feature type="region of interest" description="Disordered" evidence="2">
    <location>
        <begin position="138"/>
        <end position="159"/>
    </location>
</feature>
<dbReference type="Pfam" id="PF25974">
    <property type="entry name" value="URGCP_9th"/>
    <property type="match status" value="1"/>
</dbReference>
<dbReference type="GO" id="GO:0005525">
    <property type="term" value="F:GTP binding"/>
    <property type="evidence" value="ECO:0007669"/>
    <property type="project" value="InterPro"/>
</dbReference>
<accession>A0AAV2R197</accession>
<reference evidence="4 5" key="1">
    <citation type="submission" date="2024-05" db="EMBL/GenBank/DDBJ databases">
        <authorList>
            <person name="Wallberg A."/>
        </authorList>
    </citation>
    <scope>NUCLEOTIDE SEQUENCE [LARGE SCALE GENOMIC DNA]</scope>
</reference>
<protein>
    <recommendedName>
        <fullName evidence="3">VLIG-type G domain-containing protein</fullName>
    </recommendedName>
</protein>
<dbReference type="PROSITE" id="PS51717">
    <property type="entry name" value="G_VLIG"/>
    <property type="match status" value="1"/>
</dbReference>
<feature type="non-terminal residue" evidence="4">
    <location>
        <position position="1326"/>
    </location>
</feature>
<evidence type="ECO:0000256" key="2">
    <source>
        <dbReference type="SAM" id="MobiDB-lite"/>
    </source>
</evidence>